<dbReference type="VEuPathDB" id="TriTrypDB:ECC02_002535"/>
<evidence type="ECO:0000256" key="1">
    <source>
        <dbReference type="SAM" id="MobiDB-lite"/>
    </source>
</evidence>
<organism evidence="3 4">
    <name type="scientific">Trypanosoma cruzi</name>
    <dbReference type="NCBI Taxonomy" id="5693"/>
    <lineage>
        <taxon>Eukaryota</taxon>
        <taxon>Discoba</taxon>
        <taxon>Euglenozoa</taxon>
        <taxon>Kinetoplastea</taxon>
        <taxon>Metakinetoplastina</taxon>
        <taxon>Trypanosomatida</taxon>
        <taxon>Trypanosomatidae</taxon>
        <taxon>Trypanosoma</taxon>
        <taxon>Schizotrypanum</taxon>
    </lineage>
</organism>
<dbReference type="InterPro" id="IPR012334">
    <property type="entry name" value="Pectin_lyas_fold"/>
</dbReference>
<dbReference type="InterPro" id="IPR011050">
    <property type="entry name" value="Pectin_lyase_fold/virulence"/>
</dbReference>
<dbReference type="Proteomes" id="UP000583944">
    <property type="component" value="Unassembled WGS sequence"/>
</dbReference>
<comment type="caution">
    <text evidence="3">The sequence shown here is derived from an EMBL/GenBank/DDBJ whole genome shotgun (WGS) entry which is preliminary data.</text>
</comment>
<dbReference type="Gene3D" id="2.160.20.10">
    <property type="entry name" value="Single-stranded right-handed beta-helix, Pectin lyase-like"/>
    <property type="match status" value="1"/>
</dbReference>
<keyword evidence="2" id="KW-0732">Signal</keyword>
<feature type="signal peptide" evidence="2">
    <location>
        <begin position="1"/>
        <end position="16"/>
    </location>
</feature>
<evidence type="ECO:0000256" key="2">
    <source>
        <dbReference type="SAM" id="SignalP"/>
    </source>
</evidence>
<protein>
    <recommendedName>
        <fullName evidence="5">Right handed beta helix domain-containing protein</fullName>
    </recommendedName>
</protein>
<evidence type="ECO:0000313" key="3">
    <source>
        <dbReference type="EMBL" id="KAF5224279.1"/>
    </source>
</evidence>
<proteinExistence type="predicted"/>
<feature type="chain" id="PRO_5029583430" description="Right handed beta helix domain-containing protein" evidence="2">
    <location>
        <begin position="17"/>
        <end position="486"/>
    </location>
</feature>
<reference evidence="3 4" key="1">
    <citation type="journal article" date="2019" name="Genome Biol. Evol.">
        <title>Nanopore Sequencing Significantly Improves Genome Assembly of the Protozoan Parasite Trypanosoma cruzi.</title>
        <authorList>
            <person name="Diaz-Viraque F."/>
            <person name="Pita S."/>
            <person name="Greif G."/>
            <person name="de Souza R.C.M."/>
            <person name="Iraola G."/>
            <person name="Robello C."/>
        </authorList>
    </citation>
    <scope>NUCLEOTIDE SEQUENCE [LARGE SCALE GENOMIC DNA]</scope>
    <source>
        <strain evidence="3 4">Berenice</strain>
    </source>
</reference>
<evidence type="ECO:0000313" key="4">
    <source>
        <dbReference type="Proteomes" id="UP000583944"/>
    </source>
</evidence>
<gene>
    <name evidence="3" type="ORF">ECC02_002535</name>
</gene>
<sequence length="486" mass="53921">MLFLILTSYFQGGVQLQSMPPKKRSISKKKKKEVLPDPNTISNGECDYYIGSWSHYQNIDAISDIAHTVLDQHTSADGEVGELPRTNILIPACGLGVAGSHYGVEVANNIVVESVPRTSMKNAVQLKEAGVAGEEALEPEETVEEKQDVDKSSEVNEPDVGASLSACDVIVHGTVHIDGIVTRIVIKPDLPEPPVVPQTKRKPSIKRKKSAKAIEEEQRRLAEAAKIYEEKVNAAVAAAREEEEYRMQYAHPNRWSNVIFTNITFTGQVIVSHAHVTFRNCLFSARVVDVAQLLATQYCQVECIRCTFECPEKCGMYGLPMGKLTFQKCLFTGNPKTFPSEKGATDEARTLRGRAVGLHTDSCCVTVEDCQFKDLETAILLRGSHPDATAEKPAMVVRTCKVENIFGSGIVLENVRGVELMKNEFAQCDYYSLDCVKGKDIRVFQNTFLSEVRVQRHAHVKLMHNRSGTVPLALKEVDNPNWQPVY</sequence>
<name>A0A7J6YC97_TRYCR</name>
<feature type="compositionally biased region" description="Basic and acidic residues" evidence="1">
    <location>
        <begin position="144"/>
        <end position="154"/>
    </location>
</feature>
<accession>A0A7J6YC97</accession>
<evidence type="ECO:0008006" key="5">
    <source>
        <dbReference type="Google" id="ProtNLM"/>
    </source>
</evidence>
<dbReference type="VEuPathDB" id="TriTrypDB:BCY84_20636"/>
<dbReference type="EMBL" id="JABDHM010000013">
    <property type="protein sequence ID" value="KAF5224279.1"/>
    <property type="molecule type" value="Genomic_DNA"/>
</dbReference>
<dbReference type="SUPFAM" id="SSF51126">
    <property type="entry name" value="Pectin lyase-like"/>
    <property type="match status" value="1"/>
</dbReference>
<feature type="region of interest" description="Disordered" evidence="1">
    <location>
        <begin position="131"/>
        <end position="157"/>
    </location>
</feature>
<dbReference type="AlphaFoldDB" id="A0A7J6YC97"/>